<protein>
    <submittedName>
        <fullName evidence="2">Uncharacterized protein</fullName>
    </submittedName>
</protein>
<name>A0A8T0HNX1_CERPU</name>
<accession>A0A8T0HNX1</accession>
<sequence length="213" mass="24147">MADVDCRARASFFMRCLGTRKYVCTQNLRHDFRKLFALAPAQYPCRVLVPQVPAVLSCPEAPLATPRARFRLRQEVTLLAQSNCLCSPRLYYPLLSEPNPQSMPSTSNLLNTGILTVNALVHEPQFSPSLLRCAFYTPILKLHFPPSPRASRTPLKRMSHSLMAAAPHDNGYSDRKEVNCKQFKTKPQPRTQASKDPLRRIRGIFACLRVREP</sequence>
<dbReference type="AlphaFoldDB" id="A0A8T0HNX1"/>
<evidence type="ECO:0000313" key="3">
    <source>
        <dbReference type="Proteomes" id="UP000822688"/>
    </source>
</evidence>
<keyword evidence="3" id="KW-1185">Reference proteome</keyword>
<proteinExistence type="predicted"/>
<dbReference type="Proteomes" id="UP000822688">
    <property type="component" value="Chromosome V"/>
</dbReference>
<dbReference type="EMBL" id="CM026426">
    <property type="protein sequence ID" value="KAG0572526.1"/>
    <property type="molecule type" value="Genomic_DNA"/>
</dbReference>
<reference evidence="2" key="1">
    <citation type="submission" date="2020-06" db="EMBL/GenBank/DDBJ databases">
        <title>WGS assembly of Ceratodon purpureus strain R40.</title>
        <authorList>
            <person name="Carey S.B."/>
            <person name="Jenkins J."/>
            <person name="Shu S."/>
            <person name="Lovell J.T."/>
            <person name="Sreedasyam A."/>
            <person name="Maumus F."/>
            <person name="Tiley G.P."/>
            <person name="Fernandez-Pozo N."/>
            <person name="Barry K."/>
            <person name="Chen C."/>
            <person name="Wang M."/>
            <person name="Lipzen A."/>
            <person name="Daum C."/>
            <person name="Saski C.A."/>
            <person name="Payton A.C."/>
            <person name="Mcbreen J.C."/>
            <person name="Conrad R.E."/>
            <person name="Kollar L.M."/>
            <person name="Olsson S."/>
            <person name="Huttunen S."/>
            <person name="Landis J.B."/>
            <person name="Wickett N.J."/>
            <person name="Johnson M.G."/>
            <person name="Rensing S.A."/>
            <person name="Grimwood J."/>
            <person name="Schmutz J."/>
            <person name="Mcdaniel S.F."/>
        </authorList>
    </citation>
    <scope>NUCLEOTIDE SEQUENCE</scope>
    <source>
        <strain evidence="2">R40</strain>
    </source>
</reference>
<evidence type="ECO:0000256" key="1">
    <source>
        <dbReference type="SAM" id="MobiDB-lite"/>
    </source>
</evidence>
<evidence type="ECO:0000313" key="2">
    <source>
        <dbReference type="EMBL" id="KAG0572526.1"/>
    </source>
</evidence>
<comment type="caution">
    <text evidence="2">The sequence shown here is derived from an EMBL/GenBank/DDBJ whole genome shotgun (WGS) entry which is preliminary data.</text>
</comment>
<feature type="region of interest" description="Disordered" evidence="1">
    <location>
        <begin position="165"/>
        <end position="196"/>
    </location>
</feature>
<organism evidence="2 3">
    <name type="scientific">Ceratodon purpureus</name>
    <name type="common">Fire moss</name>
    <name type="synonym">Dicranum purpureum</name>
    <dbReference type="NCBI Taxonomy" id="3225"/>
    <lineage>
        <taxon>Eukaryota</taxon>
        <taxon>Viridiplantae</taxon>
        <taxon>Streptophyta</taxon>
        <taxon>Embryophyta</taxon>
        <taxon>Bryophyta</taxon>
        <taxon>Bryophytina</taxon>
        <taxon>Bryopsida</taxon>
        <taxon>Dicranidae</taxon>
        <taxon>Pseudoditrichales</taxon>
        <taxon>Ditrichaceae</taxon>
        <taxon>Ceratodon</taxon>
    </lineage>
</organism>
<gene>
    <name evidence="2" type="ORF">KC19_VG102500</name>
</gene>